<protein>
    <recommendedName>
        <fullName evidence="11">SBP-type domain-containing protein</fullName>
    </recommendedName>
</protein>
<dbReference type="GO" id="GO:0008270">
    <property type="term" value="F:zinc ion binding"/>
    <property type="evidence" value="ECO:0007669"/>
    <property type="project" value="UniProtKB-KW"/>
</dbReference>
<dbReference type="PROSITE" id="PS51141">
    <property type="entry name" value="ZF_SBP"/>
    <property type="match status" value="1"/>
</dbReference>
<organism evidence="12 13">
    <name type="scientific">Linum tenue</name>
    <dbReference type="NCBI Taxonomy" id="586396"/>
    <lineage>
        <taxon>Eukaryota</taxon>
        <taxon>Viridiplantae</taxon>
        <taxon>Streptophyta</taxon>
        <taxon>Embryophyta</taxon>
        <taxon>Tracheophyta</taxon>
        <taxon>Spermatophyta</taxon>
        <taxon>Magnoliopsida</taxon>
        <taxon>eudicotyledons</taxon>
        <taxon>Gunneridae</taxon>
        <taxon>Pentapetalae</taxon>
        <taxon>rosids</taxon>
        <taxon>fabids</taxon>
        <taxon>Malpighiales</taxon>
        <taxon>Linaceae</taxon>
        <taxon>Linum</taxon>
    </lineage>
</organism>
<dbReference type="EMBL" id="CAMGYJ010000011">
    <property type="protein sequence ID" value="CAI0627363.1"/>
    <property type="molecule type" value="Genomic_DNA"/>
</dbReference>
<evidence type="ECO:0000256" key="10">
    <source>
        <dbReference type="SAM" id="MobiDB-lite"/>
    </source>
</evidence>
<evidence type="ECO:0000256" key="9">
    <source>
        <dbReference type="PROSITE-ProRule" id="PRU00470"/>
    </source>
</evidence>
<keyword evidence="7" id="KW-0804">Transcription</keyword>
<evidence type="ECO:0000256" key="7">
    <source>
        <dbReference type="ARBA" id="ARBA00023163"/>
    </source>
</evidence>
<feature type="region of interest" description="Disordered" evidence="10">
    <location>
        <begin position="152"/>
        <end position="171"/>
    </location>
</feature>
<dbReference type="PANTHER" id="PTHR31251:SF221">
    <property type="entry name" value="SBP-TYPE DOMAIN-CONTAINING PROTEIN"/>
    <property type="match status" value="1"/>
</dbReference>
<dbReference type="InterPro" id="IPR036893">
    <property type="entry name" value="SBP_sf"/>
</dbReference>
<dbReference type="InterPro" id="IPR044817">
    <property type="entry name" value="SBP-like"/>
</dbReference>
<feature type="region of interest" description="Disordered" evidence="10">
    <location>
        <begin position="354"/>
        <end position="389"/>
    </location>
</feature>
<dbReference type="PANTHER" id="PTHR31251">
    <property type="entry name" value="SQUAMOSA PROMOTER-BINDING-LIKE PROTEIN 4"/>
    <property type="match status" value="1"/>
</dbReference>
<dbReference type="Proteomes" id="UP001154282">
    <property type="component" value="Unassembled WGS sequence"/>
</dbReference>
<evidence type="ECO:0000256" key="1">
    <source>
        <dbReference type="ARBA" id="ARBA00004123"/>
    </source>
</evidence>
<evidence type="ECO:0000256" key="3">
    <source>
        <dbReference type="ARBA" id="ARBA00022771"/>
    </source>
</evidence>
<proteinExistence type="predicted"/>
<evidence type="ECO:0000256" key="4">
    <source>
        <dbReference type="ARBA" id="ARBA00022833"/>
    </source>
</evidence>
<keyword evidence="4" id="KW-0862">Zinc</keyword>
<keyword evidence="8" id="KW-0539">Nucleus</keyword>
<evidence type="ECO:0000256" key="5">
    <source>
        <dbReference type="ARBA" id="ARBA00023015"/>
    </source>
</evidence>
<feature type="compositionally biased region" description="Low complexity" evidence="10">
    <location>
        <begin position="57"/>
        <end position="69"/>
    </location>
</feature>
<reference evidence="12" key="1">
    <citation type="submission" date="2022-08" db="EMBL/GenBank/DDBJ databases">
        <authorList>
            <person name="Gutierrez-Valencia J."/>
        </authorList>
    </citation>
    <scope>NUCLEOTIDE SEQUENCE</scope>
</reference>
<dbReference type="GO" id="GO:0005634">
    <property type="term" value="C:nucleus"/>
    <property type="evidence" value="ECO:0007669"/>
    <property type="project" value="UniProtKB-SubCell"/>
</dbReference>
<keyword evidence="6" id="KW-0238">DNA-binding</keyword>
<accession>A0AAV0S2G7</accession>
<dbReference type="SUPFAM" id="SSF103612">
    <property type="entry name" value="SBT domain"/>
    <property type="match status" value="1"/>
</dbReference>
<comment type="subcellular location">
    <subcellularLocation>
        <location evidence="1">Nucleus</location>
    </subcellularLocation>
</comment>
<dbReference type="FunFam" id="4.10.1100.10:FF:000001">
    <property type="entry name" value="Squamosa promoter-binding-like protein 14"/>
    <property type="match status" value="1"/>
</dbReference>
<feature type="domain" description="SBP-type" evidence="11">
    <location>
        <begin position="85"/>
        <end position="162"/>
    </location>
</feature>
<feature type="region of interest" description="Disordered" evidence="10">
    <location>
        <begin position="57"/>
        <end position="78"/>
    </location>
</feature>
<evidence type="ECO:0000256" key="2">
    <source>
        <dbReference type="ARBA" id="ARBA00022723"/>
    </source>
</evidence>
<name>A0AAV0S2G7_9ROSI</name>
<evidence type="ECO:0000313" key="12">
    <source>
        <dbReference type="EMBL" id="CAI0627363.1"/>
    </source>
</evidence>
<evidence type="ECO:0000313" key="13">
    <source>
        <dbReference type="Proteomes" id="UP001154282"/>
    </source>
</evidence>
<evidence type="ECO:0000259" key="11">
    <source>
        <dbReference type="PROSITE" id="PS51141"/>
    </source>
</evidence>
<keyword evidence="5" id="KW-0805">Transcription regulation</keyword>
<dbReference type="InterPro" id="IPR004333">
    <property type="entry name" value="SBP_dom"/>
</dbReference>
<keyword evidence="13" id="KW-1185">Reference proteome</keyword>
<dbReference type="AlphaFoldDB" id="A0AAV0S2G7"/>
<gene>
    <name evidence="12" type="ORF">LITE_LOCUS51248</name>
</gene>
<keyword evidence="3 9" id="KW-0863">Zinc-finger</keyword>
<dbReference type="GO" id="GO:0003677">
    <property type="term" value="F:DNA binding"/>
    <property type="evidence" value="ECO:0007669"/>
    <property type="project" value="UniProtKB-KW"/>
</dbReference>
<sequence length="389" mass="41864">MGCNFKDPFGLAAGFGEPSISQFLVPDQRSELYSVDLKLGRSFGPGEKTVECCFSSASSSGDSAMESSSLGPSKRARLPSNGTQIPSCLVDGCTADLGKCRDYHRRHKVCEVHSKTARVFIKGHEQRFCQQCSRFHSLGEFDEGKRSCRKRLDGHNRRRRKPQPDSLSMNSARLFSDHHAGTRYLQFGSSQIFSTTVAATSHWHAGSIKSENESVLDYSNNTSSSSSRQSTLNFIASNNSSHKSSLLLPTSSTLSHHSSYNKAGKQFPFLQQPTAEDEEAAGDSSGGLQSSKLFVDSNRALSLLSSPPMVHPDLNPQVQSSVHSLSSCYNGLGIESESIGSVLAAADGSSNSNSNGGLFQVGPGDDDGSNGNASGSHDHHLQTLSFTWQ</sequence>
<dbReference type="Gene3D" id="4.10.1100.10">
    <property type="entry name" value="Transcription factor, SBP-box domain"/>
    <property type="match status" value="1"/>
</dbReference>
<comment type="caution">
    <text evidence="12">The sequence shown here is derived from an EMBL/GenBank/DDBJ whole genome shotgun (WGS) entry which is preliminary data.</text>
</comment>
<evidence type="ECO:0000256" key="8">
    <source>
        <dbReference type="ARBA" id="ARBA00023242"/>
    </source>
</evidence>
<dbReference type="Pfam" id="PF03110">
    <property type="entry name" value="SBP"/>
    <property type="match status" value="1"/>
</dbReference>
<keyword evidence="2" id="KW-0479">Metal-binding</keyword>
<evidence type="ECO:0000256" key="6">
    <source>
        <dbReference type="ARBA" id="ARBA00023125"/>
    </source>
</evidence>